<feature type="compositionally biased region" description="Low complexity" evidence="1">
    <location>
        <begin position="351"/>
        <end position="375"/>
    </location>
</feature>
<dbReference type="GeneID" id="5892197"/>
<feature type="transmembrane region" description="Helical" evidence="2">
    <location>
        <begin position="298"/>
        <end position="322"/>
    </location>
</feature>
<feature type="region of interest" description="Disordered" evidence="1">
    <location>
        <begin position="340"/>
        <end position="383"/>
    </location>
</feature>
<keyword evidence="2" id="KW-0472">Membrane</keyword>
<keyword evidence="2" id="KW-1133">Transmembrane helix</keyword>
<sequence length="383" mass="42417">MSRYGSNWVTSDHTAACDCLLRYVCCCCWCRPRLEDDPWYRPALLRIKVPRVGAGWGANGEKGPRLTAEHVVEQMVACGGQHRVGLVGLVGNCTSRRLIQRAEVDSSTGEAQLEVLPDFADIVLQRLLTQLQTKTGQRIENVFAPSKMETVPEPTEGRGKVKAWATMRIVFYLAAILGGFTAAGLVGTTKFSYQDTKGCMLSVRLHNTSLLDCIDTKKTCSTVDDCPKDWYCEQVVGANRCVPHSCFSIEKADKRVPCNFVVAFGSISSAFAMLMLGFNLYKLIEKRAQPFKTTGINVAMAILSFLIMIVAVAMGILLTVALHKTCERWWRRRREPEVQLDLDDDDRQPIIDDGQTDAPGAEPAAAPNNDDNPFATSEKNPFE</sequence>
<dbReference type="AlphaFoldDB" id="A9V230"/>
<reference evidence="3 4" key="1">
    <citation type="journal article" date="2008" name="Nature">
        <title>The genome of the choanoflagellate Monosiga brevicollis and the origin of metazoans.</title>
        <authorList>
            <consortium name="JGI Sequencing"/>
            <person name="King N."/>
            <person name="Westbrook M.J."/>
            <person name="Young S.L."/>
            <person name="Kuo A."/>
            <person name="Abedin M."/>
            <person name="Chapman J."/>
            <person name="Fairclough S."/>
            <person name="Hellsten U."/>
            <person name="Isogai Y."/>
            <person name="Letunic I."/>
            <person name="Marr M."/>
            <person name="Pincus D."/>
            <person name="Putnam N."/>
            <person name="Rokas A."/>
            <person name="Wright K.J."/>
            <person name="Zuzow R."/>
            <person name="Dirks W."/>
            <person name="Good M."/>
            <person name="Goodstein D."/>
            <person name="Lemons D."/>
            <person name="Li W."/>
            <person name="Lyons J.B."/>
            <person name="Morris A."/>
            <person name="Nichols S."/>
            <person name="Richter D.J."/>
            <person name="Salamov A."/>
            <person name="Bork P."/>
            <person name="Lim W.A."/>
            <person name="Manning G."/>
            <person name="Miller W.T."/>
            <person name="McGinnis W."/>
            <person name="Shapiro H."/>
            <person name="Tjian R."/>
            <person name="Grigoriev I.V."/>
            <person name="Rokhsar D."/>
        </authorList>
    </citation>
    <scope>NUCLEOTIDE SEQUENCE [LARGE SCALE GENOMIC DNA]</scope>
    <source>
        <strain evidence="4">MX1 / ATCC 50154</strain>
    </source>
</reference>
<evidence type="ECO:0000313" key="4">
    <source>
        <dbReference type="Proteomes" id="UP000001357"/>
    </source>
</evidence>
<dbReference type="KEGG" id="mbr:MONBRDRAFT_37493"/>
<evidence type="ECO:0000256" key="1">
    <source>
        <dbReference type="SAM" id="MobiDB-lite"/>
    </source>
</evidence>
<accession>A9V230</accession>
<dbReference type="InParanoid" id="A9V230"/>
<evidence type="ECO:0000313" key="3">
    <source>
        <dbReference type="EMBL" id="EDQ88181.1"/>
    </source>
</evidence>
<proteinExistence type="predicted"/>
<keyword evidence="2" id="KW-0812">Transmembrane</keyword>
<protein>
    <submittedName>
        <fullName evidence="3">Uncharacterized protein</fullName>
    </submittedName>
</protein>
<feature type="transmembrane region" description="Helical" evidence="2">
    <location>
        <begin position="169"/>
        <end position="187"/>
    </location>
</feature>
<feature type="transmembrane region" description="Helical" evidence="2">
    <location>
        <begin position="258"/>
        <end position="278"/>
    </location>
</feature>
<gene>
    <name evidence="3" type="ORF">MONBRDRAFT_37493</name>
</gene>
<dbReference type="RefSeq" id="XP_001746774.1">
    <property type="nucleotide sequence ID" value="XM_001746722.1"/>
</dbReference>
<dbReference type="Proteomes" id="UP000001357">
    <property type="component" value="Unassembled WGS sequence"/>
</dbReference>
<keyword evidence="4" id="KW-1185">Reference proteome</keyword>
<name>A9V230_MONBE</name>
<dbReference type="EMBL" id="CH991555">
    <property type="protein sequence ID" value="EDQ88181.1"/>
    <property type="molecule type" value="Genomic_DNA"/>
</dbReference>
<organism evidence="3 4">
    <name type="scientific">Monosiga brevicollis</name>
    <name type="common">Choanoflagellate</name>
    <dbReference type="NCBI Taxonomy" id="81824"/>
    <lineage>
        <taxon>Eukaryota</taxon>
        <taxon>Choanoflagellata</taxon>
        <taxon>Craspedida</taxon>
        <taxon>Salpingoecidae</taxon>
        <taxon>Monosiga</taxon>
    </lineage>
</organism>
<evidence type="ECO:0000256" key="2">
    <source>
        <dbReference type="SAM" id="Phobius"/>
    </source>
</evidence>